<dbReference type="EMBL" id="CAJNOM010000341">
    <property type="protein sequence ID" value="CAF1374143.1"/>
    <property type="molecule type" value="Genomic_DNA"/>
</dbReference>
<dbReference type="EMBL" id="CAJNOI010000024">
    <property type="protein sequence ID" value="CAF0853168.1"/>
    <property type="molecule type" value="Genomic_DNA"/>
</dbReference>
<dbReference type="SUPFAM" id="SSF52833">
    <property type="entry name" value="Thioredoxin-like"/>
    <property type="match status" value="1"/>
</dbReference>
<gene>
    <name evidence="1" type="ORF">BJG266_LOCUS7959</name>
    <name evidence="2" type="ORF">QVE165_LOCUS35278</name>
    <name evidence="3" type="ORF">QVE165_LOCUS40492</name>
</gene>
<evidence type="ECO:0000313" key="2">
    <source>
        <dbReference type="EMBL" id="CAF1374143.1"/>
    </source>
</evidence>
<dbReference type="OrthoDB" id="40334at2759"/>
<dbReference type="EMBL" id="CAJNOM010000467">
    <property type="protein sequence ID" value="CAF1454132.1"/>
    <property type="molecule type" value="Genomic_DNA"/>
</dbReference>
<dbReference type="Proteomes" id="UP000663832">
    <property type="component" value="Unassembled WGS sequence"/>
</dbReference>
<dbReference type="Gene3D" id="3.40.30.10">
    <property type="entry name" value="Glutaredoxin"/>
    <property type="match status" value="1"/>
</dbReference>
<dbReference type="InterPro" id="IPR032801">
    <property type="entry name" value="PXL2A/B/C"/>
</dbReference>
<dbReference type="CDD" id="cd02970">
    <property type="entry name" value="PRX_like2"/>
    <property type="match status" value="1"/>
</dbReference>
<organism evidence="1 5">
    <name type="scientific">Adineta steineri</name>
    <dbReference type="NCBI Taxonomy" id="433720"/>
    <lineage>
        <taxon>Eukaryota</taxon>
        <taxon>Metazoa</taxon>
        <taxon>Spiralia</taxon>
        <taxon>Gnathifera</taxon>
        <taxon>Rotifera</taxon>
        <taxon>Eurotatoria</taxon>
        <taxon>Bdelloidea</taxon>
        <taxon>Adinetida</taxon>
        <taxon>Adinetidae</taxon>
        <taxon>Adineta</taxon>
    </lineage>
</organism>
<dbReference type="PANTHER" id="PTHR28630">
    <property type="match status" value="1"/>
</dbReference>
<reference evidence="1" key="1">
    <citation type="submission" date="2021-02" db="EMBL/GenBank/DDBJ databases">
        <authorList>
            <person name="Nowell W R."/>
        </authorList>
    </citation>
    <scope>NUCLEOTIDE SEQUENCE</scope>
</reference>
<dbReference type="Proteomes" id="UP000663877">
    <property type="component" value="Unassembled WGS sequence"/>
</dbReference>
<dbReference type="PANTHER" id="PTHR28630:SF3">
    <property type="entry name" value="PEROXIREDOXIN-LIKE 2C"/>
    <property type="match status" value="1"/>
</dbReference>
<keyword evidence="4" id="KW-1185">Reference proteome</keyword>
<dbReference type="Pfam" id="PF13911">
    <property type="entry name" value="AhpC-TSA_2"/>
    <property type="match status" value="1"/>
</dbReference>
<evidence type="ECO:0000313" key="1">
    <source>
        <dbReference type="EMBL" id="CAF0853168.1"/>
    </source>
</evidence>
<dbReference type="InterPro" id="IPR036249">
    <property type="entry name" value="Thioredoxin-like_sf"/>
</dbReference>
<evidence type="ECO:0000313" key="4">
    <source>
        <dbReference type="Proteomes" id="UP000663832"/>
    </source>
</evidence>
<proteinExistence type="predicted"/>
<evidence type="ECO:0000313" key="3">
    <source>
        <dbReference type="EMBL" id="CAF1454132.1"/>
    </source>
</evidence>
<evidence type="ECO:0000313" key="5">
    <source>
        <dbReference type="Proteomes" id="UP000663877"/>
    </source>
</evidence>
<name>A0A813WJG3_9BILA</name>
<sequence>MAAVLTSVPSEAISLPVVDVNGTSHLFSTLYSTDGHNQQTLVIFIRHFFCGSCKEYVTGLSKENGITPNELSNSNKRLIIIGCGQPNLIEQYKKDTKCPFTIYCDPTQKLYDAFGMIRTLSLGEKKPDYIKSSFLSNVAKSAVSQISAGTCMFQGGDIRQNGGEYLINERGDIIWSHNMINTQDHVEIKELRKILVLD</sequence>
<dbReference type="AlphaFoldDB" id="A0A813WJG3"/>
<protein>
    <submittedName>
        <fullName evidence="1">Uncharacterized protein</fullName>
    </submittedName>
</protein>
<comment type="caution">
    <text evidence="1">The sequence shown here is derived from an EMBL/GenBank/DDBJ whole genome shotgun (WGS) entry which is preliminary data.</text>
</comment>
<accession>A0A813WJG3</accession>